<evidence type="ECO:0000256" key="2">
    <source>
        <dbReference type="ARBA" id="ARBA00022692"/>
    </source>
</evidence>
<keyword evidence="2 6" id="KW-0812">Transmembrane</keyword>
<dbReference type="GO" id="GO:0033254">
    <property type="term" value="C:vacuolar transporter chaperone complex"/>
    <property type="evidence" value="ECO:0007669"/>
    <property type="project" value="TreeGrafter"/>
</dbReference>
<name>A0A1Y2BL61_9TREE</name>
<feature type="transmembrane region" description="Helical" evidence="6">
    <location>
        <begin position="135"/>
        <end position="153"/>
    </location>
</feature>
<keyword evidence="3 6" id="KW-1133">Transmembrane helix</keyword>
<dbReference type="STRING" id="71784.A0A1Y2BL61"/>
<feature type="transmembrane region" description="Helical" evidence="6">
    <location>
        <begin position="173"/>
        <end position="193"/>
    </location>
</feature>
<sequence length="222" mass="24410">MASNPDESTPLRSNGDGNGGEASSTRTGWQQLTDAFYHPFSSGALRRLPARGEGMRVKSKRADRIPDDGAQYYHAVDDPTIQLRVPHKKPTAVKVESKVWLANERTHNAYLSLGVMVSTIASGLLFGARDSMARWFAFAYALISAGILIYGLAIFQRRLTMISARDPGSFDHFWGPMLICVALFVAILANFIFRIIEAKQHNGVHPLSFSAAWQAASLQGSR</sequence>
<dbReference type="EMBL" id="MCFC01000001">
    <property type="protein sequence ID" value="ORY35514.1"/>
    <property type="molecule type" value="Genomic_DNA"/>
</dbReference>
<feature type="compositionally biased region" description="Polar residues" evidence="5">
    <location>
        <begin position="1"/>
        <end position="12"/>
    </location>
</feature>
<comment type="caution">
    <text evidence="8">The sequence shown here is derived from an EMBL/GenBank/DDBJ whole genome shotgun (WGS) entry which is preliminary data.</text>
</comment>
<dbReference type="AlphaFoldDB" id="A0A1Y2BL61"/>
<evidence type="ECO:0000256" key="6">
    <source>
        <dbReference type="SAM" id="Phobius"/>
    </source>
</evidence>
<protein>
    <submittedName>
        <fullName evidence="8">Putative vacuole fusion, non-autophagic-related protein</fullName>
    </submittedName>
</protein>
<evidence type="ECO:0000259" key="7">
    <source>
        <dbReference type="Pfam" id="PF02656"/>
    </source>
</evidence>
<dbReference type="PANTHER" id="PTHR46140">
    <property type="entry name" value="VACUOLAR TRANSPORTER CHAPERONE 1-RELATED"/>
    <property type="match status" value="1"/>
</dbReference>
<dbReference type="InterPro" id="IPR003807">
    <property type="entry name" value="DUF202"/>
</dbReference>
<reference evidence="8 9" key="1">
    <citation type="submission" date="2016-07" db="EMBL/GenBank/DDBJ databases">
        <title>Pervasive Adenine N6-methylation of Active Genes in Fungi.</title>
        <authorList>
            <consortium name="DOE Joint Genome Institute"/>
            <person name="Mondo S.J."/>
            <person name="Dannebaum R.O."/>
            <person name="Kuo R.C."/>
            <person name="Labutti K."/>
            <person name="Haridas S."/>
            <person name="Kuo A."/>
            <person name="Salamov A."/>
            <person name="Ahrendt S.R."/>
            <person name="Lipzen A."/>
            <person name="Sullivan W."/>
            <person name="Andreopoulos W.B."/>
            <person name="Clum A."/>
            <person name="Lindquist E."/>
            <person name="Daum C."/>
            <person name="Ramamoorthy G.K."/>
            <person name="Gryganskyi A."/>
            <person name="Culley D."/>
            <person name="Magnuson J.K."/>
            <person name="James T.Y."/>
            <person name="O'Malley M.A."/>
            <person name="Stajich J.E."/>
            <person name="Spatafora J.W."/>
            <person name="Visel A."/>
            <person name="Grigoriev I.V."/>
        </authorList>
    </citation>
    <scope>NUCLEOTIDE SEQUENCE [LARGE SCALE GENOMIC DNA]</scope>
    <source>
        <strain evidence="8 9">68-887.2</strain>
    </source>
</reference>
<evidence type="ECO:0000313" key="9">
    <source>
        <dbReference type="Proteomes" id="UP000193986"/>
    </source>
</evidence>
<keyword evidence="9" id="KW-1185">Reference proteome</keyword>
<evidence type="ECO:0000256" key="1">
    <source>
        <dbReference type="ARBA" id="ARBA00004127"/>
    </source>
</evidence>
<gene>
    <name evidence="8" type="ORF">BCR39DRAFT_510233</name>
</gene>
<proteinExistence type="predicted"/>
<feature type="region of interest" description="Disordered" evidence="5">
    <location>
        <begin position="1"/>
        <end position="27"/>
    </location>
</feature>
<dbReference type="InterPro" id="IPR051572">
    <property type="entry name" value="VTC_Complex_Subunit"/>
</dbReference>
<evidence type="ECO:0000313" key="8">
    <source>
        <dbReference type="EMBL" id="ORY35514.1"/>
    </source>
</evidence>
<dbReference type="OrthoDB" id="2243669at2759"/>
<dbReference type="Proteomes" id="UP000193986">
    <property type="component" value="Unassembled WGS sequence"/>
</dbReference>
<evidence type="ECO:0000256" key="4">
    <source>
        <dbReference type="ARBA" id="ARBA00023136"/>
    </source>
</evidence>
<evidence type="ECO:0000256" key="5">
    <source>
        <dbReference type="SAM" id="MobiDB-lite"/>
    </source>
</evidence>
<keyword evidence="4 6" id="KW-0472">Membrane</keyword>
<dbReference type="GO" id="GO:0012505">
    <property type="term" value="C:endomembrane system"/>
    <property type="evidence" value="ECO:0007669"/>
    <property type="project" value="UniProtKB-SubCell"/>
</dbReference>
<organism evidence="8 9">
    <name type="scientific">Naematelia encephala</name>
    <dbReference type="NCBI Taxonomy" id="71784"/>
    <lineage>
        <taxon>Eukaryota</taxon>
        <taxon>Fungi</taxon>
        <taxon>Dikarya</taxon>
        <taxon>Basidiomycota</taxon>
        <taxon>Agaricomycotina</taxon>
        <taxon>Tremellomycetes</taxon>
        <taxon>Tremellales</taxon>
        <taxon>Naemateliaceae</taxon>
        <taxon>Naematelia</taxon>
    </lineage>
</organism>
<accession>A0A1Y2BL61</accession>
<comment type="subcellular location">
    <subcellularLocation>
        <location evidence="1">Endomembrane system</location>
        <topology evidence="1">Multi-pass membrane protein</topology>
    </subcellularLocation>
</comment>
<feature type="domain" description="DUF202" evidence="7">
    <location>
        <begin position="98"/>
        <end position="160"/>
    </location>
</feature>
<feature type="transmembrane region" description="Helical" evidence="6">
    <location>
        <begin position="109"/>
        <end position="128"/>
    </location>
</feature>
<dbReference type="InParanoid" id="A0A1Y2BL61"/>
<dbReference type="Pfam" id="PF02656">
    <property type="entry name" value="DUF202"/>
    <property type="match status" value="1"/>
</dbReference>
<evidence type="ECO:0000256" key="3">
    <source>
        <dbReference type="ARBA" id="ARBA00022989"/>
    </source>
</evidence>
<dbReference type="GO" id="GO:0000329">
    <property type="term" value="C:fungal-type vacuole membrane"/>
    <property type="evidence" value="ECO:0007669"/>
    <property type="project" value="TreeGrafter"/>
</dbReference>
<dbReference type="PANTHER" id="PTHR46140:SF2">
    <property type="entry name" value="VACUOLAR TRANSPORTER CHAPERONE 3 COMPLEX SUBUNIT 3-RELATED"/>
    <property type="match status" value="1"/>
</dbReference>